<gene>
    <name evidence="12" type="ORF">MNOR_LOCUS12629</name>
</gene>
<protein>
    <recommendedName>
        <fullName evidence="14">Calcium-binding mitochondrial carrier protein SCaMC-2</fullName>
    </recommendedName>
</protein>
<dbReference type="InterPro" id="IPR018108">
    <property type="entry name" value="MCP_transmembrane"/>
</dbReference>
<dbReference type="PRINTS" id="PR00926">
    <property type="entry name" value="MITOCARRIER"/>
</dbReference>
<feature type="repeat" description="Solcar" evidence="10">
    <location>
        <begin position="188"/>
        <end position="276"/>
    </location>
</feature>
<evidence type="ECO:0008006" key="14">
    <source>
        <dbReference type="Google" id="ProtNLM"/>
    </source>
</evidence>
<keyword evidence="9 10" id="KW-0472">Membrane</keyword>
<keyword evidence="8" id="KW-0496">Mitochondrion</keyword>
<dbReference type="GO" id="GO:0055085">
    <property type="term" value="P:transmembrane transport"/>
    <property type="evidence" value="ECO:0007669"/>
    <property type="project" value="InterPro"/>
</dbReference>
<evidence type="ECO:0000256" key="1">
    <source>
        <dbReference type="ARBA" id="ARBA00004448"/>
    </source>
</evidence>
<keyword evidence="3 11" id="KW-0813">Transport</keyword>
<name>A0AAV2QJ97_MEGNR</name>
<reference evidence="12 13" key="1">
    <citation type="submission" date="2024-05" db="EMBL/GenBank/DDBJ databases">
        <authorList>
            <person name="Wallberg A."/>
        </authorList>
    </citation>
    <scope>NUCLEOTIDE SEQUENCE [LARGE SCALE GENOMIC DNA]</scope>
</reference>
<dbReference type="PANTHER" id="PTHR24089">
    <property type="entry name" value="SOLUTE CARRIER FAMILY 25"/>
    <property type="match status" value="1"/>
</dbReference>
<dbReference type="Proteomes" id="UP001497623">
    <property type="component" value="Unassembled WGS sequence"/>
</dbReference>
<comment type="subcellular location">
    <subcellularLocation>
        <location evidence="1">Mitochondrion inner membrane</location>
        <topology evidence="1">Multi-pass membrane protein</topology>
    </subcellularLocation>
</comment>
<evidence type="ECO:0000256" key="4">
    <source>
        <dbReference type="ARBA" id="ARBA00022692"/>
    </source>
</evidence>
<dbReference type="AlphaFoldDB" id="A0AAV2QJ97"/>
<feature type="repeat" description="Solcar" evidence="10">
    <location>
        <begin position="285"/>
        <end position="370"/>
    </location>
</feature>
<dbReference type="SUPFAM" id="SSF103506">
    <property type="entry name" value="Mitochondrial carrier"/>
    <property type="match status" value="1"/>
</dbReference>
<dbReference type="PROSITE" id="PS50920">
    <property type="entry name" value="SOLCAR"/>
    <property type="match status" value="3"/>
</dbReference>
<dbReference type="Gene3D" id="1.50.40.10">
    <property type="entry name" value="Mitochondrial carrier domain"/>
    <property type="match status" value="1"/>
</dbReference>
<keyword evidence="13" id="KW-1185">Reference proteome</keyword>
<evidence type="ECO:0000256" key="3">
    <source>
        <dbReference type="ARBA" id="ARBA00022448"/>
    </source>
</evidence>
<dbReference type="GO" id="GO:0005743">
    <property type="term" value="C:mitochondrial inner membrane"/>
    <property type="evidence" value="ECO:0007669"/>
    <property type="project" value="UniProtKB-SubCell"/>
</dbReference>
<feature type="non-terminal residue" evidence="12">
    <location>
        <position position="482"/>
    </location>
</feature>
<sequence length="482" mass="54482">MTPPLKWAQKPKEKNYLHISEESGSQREALANTLERIGTKQIDIFKSSEPSKKYIFPAAARKIHLLINHTEIDHQNQFKVAKIIHFIEDHYQQVMFRNFLTIGEGRVGSSRVLNTLSKNVYKISGDLKRMDKDGTLDISFDEWRDYLLFHPSANLHDIIMYWRHATTLDLGEDLAVPDDFSLEEWLSGKWWRHLMAGGVAGAVSRSCTAPLDRLKIFLQVYGQDKTANRRSIPEVLKYMLKEGGLKGLWRGNGINVLKIAPETAIKFAAYEKAKKLIKGDKDREVHIYERLLAGSTAGAVSQTTIYPMEVLKTRLALRKTGQYKSIADCAVQIFKREGFRPFYRGYIPNIMGIIPYAGIDLAVYETLKRYYIKRTTEEGVAPGNSPVLVTVCCGAFSSTCGQIASYPLALVRTRLQAQVIAPGVKQYHPTTMTSLFKHIVATEGFKGLYRGITPNFMKVIPAVSISYVVYEKCRQMLGVGMT</sequence>
<dbReference type="EMBL" id="CAXKWB010006960">
    <property type="protein sequence ID" value="CAL4085256.1"/>
    <property type="molecule type" value="Genomic_DNA"/>
</dbReference>
<dbReference type="InterPro" id="IPR023395">
    <property type="entry name" value="MCP_dom_sf"/>
</dbReference>
<evidence type="ECO:0000256" key="2">
    <source>
        <dbReference type="ARBA" id="ARBA00006375"/>
    </source>
</evidence>
<evidence type="ECO:0000313" key="13">
    <source>
        <dbReference type="Proteomes" id="UP001497623"/>
    </source>
</evidence>
<accession>A0AAV2QJ97</accession>
<dbReference type="InterPro" id="IPR002067">
    <property type="entry name" value="MCP"/>
</dbReference>
<evidence type="ECO:0000256" key="9">
    <source>
        <dbReference type="ARBA" id="ARBA00023136"/>
    </source>
</evidence>
<evidence type="ECO:0000256" key="8">
    <source>
        <dbReference type="ARBA" id="ARBA00023128"/>
    </source>
</evidence>
<evidence type="ECO:0000256" key="10">
    <source>
        <dbReference type="PROSITE-ProRule" id="PRU00282"/>
    </source>
</evidence>
<dbReference type="Gene3D" id="1.10.238.10">
    <property type="entry name" value="EF-hand"/>
    <property type="match status" value="1"/>
</dbReference>
<evidence type="ECO:0000256" key="11">
    <source>
        <dbReference type="RuleBase" id="RU000488"/>
    </source>
</evidence>
<keyword evidence="5" id="KW-0677">Repeat</keyword>
<comment type="similarity">
    <text evidence="2 11">Belongs to the mitochondrial carrier (TC 2.A.29) family.</text>
</comment>
<dbReference type="FunFam" id="1.50.40.10:FF:000003">
    <property type="entry name" value="Putative calcium-binding mitochondrial carrier protein scamc-2"/>
    <property type="match status" value="1"/>
</dbReference>
<evidence type="ECO:0000256" key="6">
    <source>
        <dbReference type="ARBA" id="ARBA00022792"/>
    </source>
</evidence>
<organism evidence="12 13">
    <name type="scientific">Meganyctiphanes norvegica</name>
    <name type="common">Northern krill</name>
    <name type="synonym">Thysanopoda norvegica</name>
    <dbReference type="NCBI Taxonomy" id="48144"/>
    <lineage>
        <taxon>Eukaryota</taxon>
        <taxon>Metazoa</taxon>
        <taxon>Ecdysozoa</taxon>
        <taxon>Arthropoda</taxon>
        <taxon>Crustacea</taxon>
        <taxon>Multicrustacea</taxon>
        <taxon>Malacostraca</taxon>
        <taxon>Eumalacostraca</taxon>
        <taxon>Eucarida</taxon>
        <taxon>Euphausiacea</taxon>
        <taxon>Euphausiidae</taxon>
        <taxon>Meganyctiphanes</taxon>
    </lineage>
</organism>
<comment type="caution">
    <text evidence="12">The sequence shown here is derived from an EMBL/GenBank/DDBJ whole genome shotgun (WGS) entry which is preliminary data.</text>
</comment>
<evidence type="ECO:0000256" key="5">
    <source>
        <dbReference type="ARBA" id="ARBA00022737"/>
    </source>
</evidence>
<proteinExistence type="inferred from homology"/>
<keyword evidence="7" id="KW-1133">Transmembrane helix</keyword>
<evidence type="ECO:0000256" key="7">
    <source>
        <dbReference type="ARBA" id="ARBA00022989"/>
    </source>
</evidence>
<keyword evidence="6" id="KW-0999">Mitochondrion inner membrane</keyword>
<evidence type="ECO:0000313" key="12">
    <source>
        <dbReference type="EMBL" id="CAL4085256.1"/>
    </source>
</evidence>
<keyword evidence="4 10" id="KW-0812">Transmembrane</keyword>
<dbReference type="Pfam" id="PF00153">
    <property type="entry name" value="Mito_carr"/>
    <property type="match status" value="3"/>
</dbReference>
<feature type="repeat" description="Solcar" evidence="10">
    <location>
        <begin position="385"/>
        <end position="476"/>
    </location>
</feature>